<protein>
    <submittedName>
        <fullName evidence="2">Uncharacterized protein</fullName>
    </submittedName>
</protein>
<proteinExistence type="predicted"/>
<organism evidence="2 3">
    <name type="scientific">Candidatus Chloroploca mongolica</name>
    <dbReference type="NCBI Taxonomy" id="2528176"/>
    <lineage>
        <taxon>Bacteria</taxon>
        <taxon>Bacillati</taxon>
        <taxon>Chloroflexota</taxon>
        <taxon>Chloroflexia</taxon>
        <taxon>Chloroflexales</taxon>
        <taxon>Chloroflexineae</taxon>
        <taxon>Oscillochloridaceae</taxon>
        <taxon>Candidatus Chloroploca</taxon>
    </lineage>
</organism>
<evidence type="ECO:0000313" key="2">
    <source>
        <dbReference type="EMBL" id="MBP1466730.1"/>
    </source>
</evidence>
<dbReference type="RefSeq" id="WP_135478752.1">
    <property type="nucleotide sequence ID" value="NZ_SIJK02000023.1"/>
</dbReference>
<gene>
    <name evidence="2" type="ORF">EYB53_013520</name>
</gene>
<sequence>MTRSAVHRATALLQETVHREWRAWSRTLQARLTLLDARLAERDQAGFERDDILAPEAQEAQAILQSLRPDQRRFFAQMVDERRQALASLPQAIEHPDPDTPAILPAAERHEREALTALLREALGDADSHGWGVVPVQTGETHAWYEVHVPTLRAAPDDETYALAEPDGMGLRTRTLLAGLLAVAGILFVLIWFFWPRTAGDALTATHLPAMANGLALTPWPLVGVVVERPNADPLTLSVQQVTTTTPSPGPEQQHAFWNPMHLVPLRLCLPADVLGEATLVTLQSGDDAPDRVYHLLASGAGTPTSGQAPPVDLILEPCHGNAAPRPALLKHTVVPPDIVAGLAHPATDPAVTLVDYAVIGPGEDRTLPSGQARVRVTVQANLTDWTSAAPTLHLADGQIRMPIEPPQSSGPSTVLHYLVPLPTYPLPARWTLTPPGQRQPVGWRITLAGPPDRATLLHRALIVSDVTAHLTQSHIQIQLTVQSQHERPLLLTLDDMHVTYRRSGERLPVSLLETEDLALPLAPNVPHTITVTTPRRDERTDLLIITLGAARFQLNPGTTNASLREGP</sequence>
<dbReference type="Proteomes" id="UP001193081">
    <property type="component" value="Unassembled WGS sequence"/>
</dbReference>
<evidence type="ECO:0000256" key="1">
    <source>
        <dbReference type="SAM" id="Phobius"/>
    </source>
</evidence>
<keyword evidence="3" id="KW-1185">Reference proteome</keyword>
<keyword evidence="1" id="KW-1133">Transmembrane helix</keyword>
<keyword evidence="1" id="KW-0472">Membrane</keyword>
<evidence type="ECO:0000313" key="3">
    <source>
        <dbReference type="Proteomes" id="UP001193081"/>
    </source>
</evidence>
<comment type="caution">
    <text evidence="2">The sequence shown here is derived from an EMBL/GenBank/DDBJ whole genome shotgun (WGS) entry which is preliminary data.</text>
</comment>
<accession>A0ABS4DBB7</accession>
<keyword evidence="1" id="KW-0812">Transmembrane</keyword>
<name>A0ABS4DBB7_9CHLR</name>
<reference evidence="2 3" key="1">
    <citation type="submission" date="2021-03" db="EMBL/GenBank/DDBJ databases">
        <authorList>
            <person name="Grouzdev D.S."/>
        </authorList>
    </citation>
    <scope>NUCLEOTIDE SEQUENCE [LARGE SCALE GENOMIC DNA]</scope>
    <source>
        <strain evidence="2 3">M50-1</strain>
    </source>
</reference>
<dbReference type="EMBL" id="SIJK02000023">
    <property type="protein sequence ID" value="MBP1466730.1"/>
    <property type="molecule type" value="Genomic_DNA"/>
</dbReference>
<feature type="transmembrane region" description="Helical" evidence="1">
    <location>
        <begin position="176"/>
        <end position="195"/>
    </location>
</feature>